<proteinExistence type="inferred from homology"/>
<evidence type="ECO:0000313" key="12">
    <source>
        <dbReference type="Proteomes" id="UP000581688"/>
    </source>
</evidence>
<gene>
    <name evidence="11" type="ORF">HNQ94_000532</name>
</gene>
<dbReference type="RefSeq" id="WP_174494343.1">
    <property type="nucleotide sequence ID" value="NZ_CADDWK010000001.1"/>
</dbReference>
<protein>
    <submittedName>
        <fullName evidence="11">Methyl-accepting chemotaxis protein</fullName>
    </submittedName>
</protein>
<dbReference type="Pfam" id="PF00672">
    <property type="entry name" value="HAMP"/>
    <property type="match status" value="1"/>
</dbReference>
<dbReference type="GO" id="GO:0004888">
    <property type="term" value="F:transmembrane signaling receptor activity"/>
    <property type="evidence" value="ECO:0007669"/>
    <property type="project" value="InterPro"/>
</dbReference>
<evidence type="ECO:0000256" key="7">
    <source>
        <dbReference type="SAM" id="Coils"/>
    </source>
</evidence>
<dbReference type="PROSITE" id="PS50111">
    <property type="entry name" value="CHEMOTAXIS_TRANSDUC_2"/>
    <property type="match status" value="1"/>
</dbReference>
<evidence type="ECO:0000256" key="6">
    <source>
        <dbReference type="PROSITE-ProRule" id="PRU00284"/>
    </source>
</evidence>
<sequence length="559" mass="61488">MKSIKTKILLSFMVIIILTVIMGGFNFFATSKMNNDARNIINEQLPLLMIEEELAFNIAEQIAVTRAYVLYGDQQYRNKFDEYTEKSEILQEQLLVLQENDSNTMLVENTMNWRALSITEVFQVYDTGNIAQAQQNLKEEVQPLAEELMASLKKWSSEREQVINVAGQDVIANGDRMNLMGTIILAIVLLAGSTLAIMIARNIANPIQLVTTRMNVMEDGDMSHEYLQINTKDEIGHLAKKMNDLQYGLRDVVEKVSSATQNVASQSTQLTQFADEVKEGSEQIASTMQELSSGAESQANSASNLAEKMDGFKQKIESADQQGDHVVKISNEVLSVSEEGSKRMQQSVRQMGSIDQIVSDAVAKVKGLDNQSKEIVKLVVVIKDIAEQTNLLALNAAIEAARAGDHGKGFAVVADEVRKLAEQVQYSVGDITTIVNNIQQESNSVVDSLQTGYKEVDEGSKQIKKTEESFLQISNSLADMVTKIKGISGNLKEIVKTSDEMNNSIDEIASVSEESAAGIEQAAASAQQSSSSMEEVSKSAVHLAHLAEQLTTQVNRFKL</sequence>
<keyword evidence="8" id="KW-1133">Transmembrane helix</keyword>
<dbReference type="GO" id="GO:0006935">
    <property type="term" value="P:chemotaxis"/>
    <property type="evidence" value="ECO:0007669"/>
    <property type="project" value="InterPro"/>
</dbReference>
<dbReference type="PRINTS" id="PR00260">
    <property type="entry name" value="CHEMTRNSDUCR"/>
</dbReference>
<dbReference type="Gene3D" id="1.10.287.950">
    <property type="entry name" value="Methyl-accepting chemotaxis protein"/>
    <property type="match status" value="1"/>
</dbReference>
<feature type="coiled-coil region" evidence="7">
    <location>
        <begin position="73"/>
        <end position="100"/>
    </location>
</feature>
<dbReference type="CDD" id="cd06225">
    <property type="entry name" value="HAMP"/>
    <property type="match status" value="1"/>
</dbReference>
<keyword evidence="8" id="KW-0812">Transmembrane</keyword>
<dbReference type="InterPro" id="IPR004090">
    <property type="entry name" value="Chemotax_Me-accpt_rcpt"/>
</dbReference>
<dbReference type="CDD" id="cd11386">
    <property type="entry name" value="MCP_signal"/>
    <property type="match status" value="1"/>
</dbReference>
<keyword evidence="2" id="KW-1003">Cell membrane</keyword>
<dbReference type="SUPFAM" id="SSF58104">
    <property type="entry name" value="Methyl-accepting chemotaxis protein (MCP) signaling domain"/>
    <property type="match status" value="1"/>
</dbReference>
<dbReference type="Proteomes" id="UP000581688">
    <property type="component" value="Unassembled WGS sequence"/>
</dbReference>
<comment type="similarity">
    <text evidence="5">Belongs to the methyl-accepting chemotaxis (MCP) protein family.</text>
</comment>
<dbReference type="GO" id="GO:0005886">
    <property type="term" value="C:plasma membrane"/>
    <property type="evidence" value="ECO:0007669"/>
    <property type="project" value="UniProtKB-SubCell"/>
</dbReference>
<comment type="caution">
    <text evidence="11">The sequence shown here is derived from an EMBL/GenBank/DDBJ whole genome shotgun (WGS) entry which is preliminary data.</text>
</comment>
<dbReference type="EMBL" id="JACHGH010000001">
    <property type="protein sequence ID" value="MBB6452111.1"/>
    <property type="molecule type" value="Genomic_DNA"/>
</dbReference>
<dbReference type="PROSITE" id="PS50885">
    <property type="entry name" value="HAMP"/>
    <property type="match status" value="1"/>
</dbReference>
<dbReference type="SMART" id="SM00283">
    <property type="entry name" value="MA"/>
    <property type="match status" value="1"/>
</dbReference>
<feature type="transmembrane region" description="Helical" evidence="8">
    <location>
        <begin position="179"/>
        <end position="200"/>
    </location>
</feature>
<dbReference type="Pfam" id="PF12729">
    <property type="entry name" value="4HB_MCP_1"/>
    <property type="match status" value="1"/>
</dbReference>
<feature type="transmembrane region" description="Helical" evidence="8">
    <location>
        <begin position="6"/>
        <end position="29"/>
    </location>
</feature>
<keyword evidence="3 8" id="KW-0472">Membrane</keyword>
<organism evidence="11 12">
    <name type="scientific">Salirhabdus euzebyi</name>
    <dbReference type="NCBI Taxonomy" id="394506"/>
    <lineage>
        <taxon>Bacteria</taxon>
        <taxon>Bacillati</taxon>
        <taxon>Bacillota</taxon>
        <taxon>Bacilli</taxon>
        <taxon>Bacillales</taxon>
        <taxon>Bacillaceae</taxon>
        <taxon>Salirhabdus</taxon>
    </lineage>
</organism>
<dbReference type="PANTHER" id="PTHR32089:SF114">
    <property type="entry name" value="METHYL-ACCEPTING CHEMOTAXIS PROTEIN MCPB"/>
    <property type="match status" value="1"/>
</dbReference>
<feature type="domain" description="HAMP" evidence="10">
    <location>
        <begin position="201"/>
        <end position="254"/>
    </location>
</feature>
<name>A0A841PYM0_9BACI</name>
<dbReference type="InterPro" id="IPR003660">
    <property type="entry name" value="HAMP_dom"/>
</dbReference>
<evidence type="ECO:0000256" key="2">
    <source>
        <dbReference type="ARBA" id="ARBA00022475"/>
    </source>
</evidence>
<dbReference type="PANTHER" id="PTHR32089">
    <property type="entry name" value="METHYL-ACCEPTING CHEMOTAXIS PROTEIN MCPB"/>
    <property type="match status" value="1"/>
</dbReference>
<keyword evidence="4 6" id="KW-0807">Transducer</keyword>
<evidence type="ECO:0000256" key="8">
    <source>
        <dbReference type="SAM" id="Phobius"/>
    </source>
</evidence>
<accession>A0A841PYM0</accession>
<dbReference type="Pfam" id="PF00015">
    <property type="entry name" value="MCPsignal"/>
    <property type="match status" value="1"/>
</dbReference>
<reference evidence="11 12" key="1">
    <citation type="submission" date="2020-08" db="EMBL/GenBank/DDBJ databases">
        <title>Genomic Encyclopedia of Type Strains, Phase IV (KMG-IV): sequencing the most valuable type-strain genomes for metagenomic binning, comparative biology and taxonomic classification.</title>
        <authorList>
            <person name="Goeker M."/>
        </authorList>
    </citation>
    <scope>NUCLEOTIDE SEQUENCE [LARGE SCALE GENOMIC DNA]</scope>
    <source>
        <strain evidence="11 12">DSM 19612</strain>
    </source>
</reference>
<evidence type="ECO:0000256" key="1">
    <source>
        <dbReference type="ARBA" id="ARBA00004236"/>
    </source>
</evidence>
<dbReference type="GO" id="GO:0007165">
    <property type="term" value="P:signal transduction"/>
    <property type="evidence" value="ECO:0007669"/>
    <property type="project" value="UniProtKB-KW"/>
</dbReference>
<keyword evidence="7" id="KW-0175">Coiled coil</keyword>
<feature type="domain" description="Methyl-accepting transducer" evidence="9">
    <location>
        <begin position="273"/>
        <end position="523"/>
    </location>
</feature>
<evidence type="ECO:0000259" key="9">
    <source>
        <dbReference type="PROSITE" id="PS50111"/>
    </source>
</evidence>
<dbReference type="SMART" id="SM00304">
    <property type="entry name" value="HAMP"/>
    <property type="match status" value="1"/>
</dbReference>
<keyword evidence="12" id="KW-1185">Reference proteome</keyword>
<evidence type="ECO:0000313" key="11">
    <source>
        <dbReference type="EMBL" id="MBB6452111.1"/>
    </source>
</evidence>
<evidence type="ECO:0000256" key="4">
    <source>
        <dbReference type="ARBA" id="ARBA00023224"/>
    </source>
</evidence>
<evidence type="ECO:0000256" key="5">
    <source>
        <dbReference type="ARBA" id="ARBA00029447"/>
    </source>
</evidence>
<dbReference type="InterPro" id="IPR004089">
    <property type="entry name" value="MCPsignal_dom"/>
</dbReference>
<evidence type="ECO:0000259" key="10">
    <source>
        <dbReference type="PROSITE" id="PS50885"/>
    </source>
</evidence>
<evidence type="ECO:0000256" key="3">
    <source>
        <dbReference type="ARBA" id="ARBA00023136"/>
    </source>
</evidence>
<dbReference type="AlphaFoldDB" id="A0A841PYM0"/>
<comment type="subcellular location">
    <subcellularLocation>
        <location evidence="1">Cell membrane</location>
    </subcellularLocation>
</comment>
<dbReference type="InterPro" id="IPR024478">
    <property type="entry name" value="HlyB_4HB_MCP"/>
</dbReference>